<dbReference type="Proteomes" id="UP000321405">
    <property type="component" value="Unassembled WGS sequence"/>
</dbReference>
<name>A0A511BNH4_9PROT</name>
<dbReference type="EMBL" id="BJVC01000002">
    <property type="protein sequence ID" value="GEL01890.1"/>
    <property type="molecule type" value="Genomic_DNA"/>
</dbReference>
<organism evidence="1 2">
    <name type="scientific">Swaminathania salitolerans</name>
    <dbReference type="NCBI Taxonomy" id="182838"/>
    <lineage>
        <taxon>Bacteria</taxon>
        <taxon>Pseudomonadati</taxon>
        <taxon>Pseudomonadota</taxon>
        <taxon>Alphaproteobacteria</taxon>
        <taxon>Acetobacterales</taxon>
        <taxon>Acetobacteraceae</taxon>
        <taxon>Swaminathania</taxon>
    </lineage>
</organism>
<comment type="caution">
    <text evidence="1">The sequence shown here is derived from an EMBL/GenBank/DDBJ whole genome shotgun (WGS) entry which is preliminary data.</text>
</comment>
<gene>
    <name evidence="1" type="ORF">SSA02_10530</name>
</gene>
<reference evidence="1 2" key="1">
    <citation type="submission" date="2019-07" db="EMBL/GenBank/DDBJ databases">
        <title>Whole genome shotgun sequence of Swaminathania salitolerans NBRC 104436.</title>
        <authorList>
            <person name="Hosoyama A."/>
            <person name="Uohara A."/>
            <person name="Ohji S."/>
            <person name="Ichikawa N."/>
        </authorList>
    </citation>
    <scope>NUCLEOTIDE SEQUENCE [LARGE SCALE GENOMIC DNA]</scope>
    <source>
        <strain evidence="1 2">NBRC 104436</strain>
    </source>
</reference>
<evidence type="ECO:0000313" key="2">
    <source>
        <dbReference type="Proteomes" id="UP000321405"/>
    </source>
</evidence>
<evidence type="ECO:0000313" key="1">
    <source>
        <dbReference type="EMBL" id="GEL01890.1"/>
    </source>
</evidence>
<dbReference type="AlphaFoldDB" id="A0A511BNH4"/>
<keyword evidence="2" id="KW-1185">Reference proteome</keyword>
<proteinExistence type="predicted"/>
<sequence>MTTKNCNSSYPDALSAARGAIADICRDRSLTPQEQLDLLGALCAEFGFEQADRVTGWKYRSFGILNAIYVSGTGHLHDLVGSGD</sequence>
<dbReference type="RefSeq" id="WP_147092878.1">
    <property type="nucleotide sequence ID" value="NZ_BJVC01000002.1"/>
</dbReference>
<accession>A0A511BNH4</accession>
<protein>
    <submittedName>
        <fullName evidence="1">Uncharacterized protein</fullName>
    </submittedName>
</protein>